<evidence type="ECO:0000313" key="3">
    <source>
        <dbReference type="EMBL" id="EFO79184.1"/>
    </source>
</evidence>
<dbReference type="SUPFAM" id="SSF75304">
    <property type="entry name" value="Amidase signature (AS) enzymes"/>
    <property type="match status" value="1"/>
</dbReference>
<reference evidence="3 4" key="1">
    <citation type="journal article" date="2011" name="J. Bacteriol.">
        <title>Draft genome sequence of the anoxygenic filamentous phototrophic bacterium Oscillochloris trichoides subsp. DG-6.</title>
        <authorList>
            <person name="Kuznetsov B.B."/>
            <person name="Ivanovsky R.N."/>
            <person name="Keppen O.I."/>
            <person name="Sukhacheva M.V."/>
            <person name="Bumazhkin B.K."/>
            <person name="Patutina E.O."/>
            <person name="Beletsky A.V."/>
            <person name="Mardanov A.V."/>
            <person name="Baslerov R.V."/>
            <person name="Panteleeva A.N."/>
            <person name="Kolganova T.V."/>
            <person name="Ravin N.V."/>
            <person name="Skryabin K.G."/>
        </authorList>
    </citation>
    <scope>NUCLEOTIDE SEQUENCE [LARGE SCALE GENOMIC DNA]</scope>
    <source>
        <strain evidence="3 4">DG-6</strain>
    </source>
</reference>
<dbReference type="Gene3D" id="3.90.1300.10">
    <property type="entry name" value="Amidase signature (AS) domain"/>
    <property type="match status" value="1"/>
</dbReference>
<gene>
    <name evidence="3" type="ORF">OSCT_3017</name>
</gene>
<accession>E1II66</accession>
<dbReference type="InterPro" id="IPR023631">
    <property type="entry name" value="Amidase_dom"/>
</dbReference>
<name>E1II66_9CHLR</name>
<evidence type="ECO:0000259" key="2">
    <source>
        <dbReference type="Pfam" id="PF01425"/>
    </source>
</evidence>
<comment type="caution">
    <text evidence="3">The sequence shown here is derived from an EMBL/GenBank/DDBJ whole genome shotgun (WGS) entry which is preliminary data.</text>
</comment>
<protein>
    <submittedName>
        <fullName evidence="3">Amidase</fullName>
    </submittedName>
</protein>
<dbReference type="InterPro" id="IPR036928">
    <property type="entry name" value="AS_sf"/>
</dbReference>
<dbReference type="EMBL" id="ADVR01000122">
    <property type="protein sequence ID" value="EFO79184.1"/>
    <property type="molecule type" value="Genomic_DNA"/>
</dbReference>
<dbReference type="PIRSF" id="PIRSF001221">
    <property type="entry name" value="Amidase_fungi"/>
    <property type="match status" value="1"/>
</dbReference>
<dbReference type="PANTHER" id="PTHR11895:SF176">
    <property type="entry name" value="AMIDASE AMID-RELATED"/>
    <property type="match status" value="1"/>
</dbReference>
<dbReference type="STRING" id="765420.OSCT_3017"/>
<evidence type="ECO:0000313" key="4">
    <source>
        <dbReference type="Proteomes" id="UP000054010"/>
    </source>
</evidence>
<dbReference type="HOGENOM" id="CLU_009600_0_3_0"/>
<dbReference type="GO" id="GO:0003824">
    <property type="term" value="F:catalytic activity"/>
    <property type="evidence" value="ECO:0007669"/>
    <property type="project" value="InterPro"/>
</dbReference>
<dbReference type="OrthoDB" id="9811471at2"/>
<dbReference type="InterPro" id="IPR020556">
    <property type="entry name" value="Amidase_CS"/>
</dbReference>
<dbReference type="Pfam" id="PF01425">
    <property type="entry name" value="Amidase"/>
    <property type="match status" value="1"/>
</dbReference>
<sequence>MTNLLDRLRTNLRAANIPVSAADLEGISAKGFLSRVADVERLLDTIASTSLPDYLNGDQLPVVDAVGDTAPMVANNPQPNTITALAPQLQARTISPVELTRQALDLLAARDPQLNAFQVVLAEQALADAQAAEAAISAGAYRGPLHGIPVAVKDLLDLVGTPTTAGSKILADYYPSQDATSVAQLRAAGAIIIGKTRMSEFAYSPGSNNGHYGPTANPHNPERDSGGSSSGSAVAVATGMAVAALGTDTGGSIRIPAAQCGIVGLKPTHGRTSLAGGVTLSWSLDHLGPLTRSVSDAAIMLEVLSGPDGRDGRTLHTVPPFRAAGLAPQARGIRVGVLGADGSGAPQADVETIAAVHAAGERLRAAGAEVVAVDVAEIEALRLLNPVILAMEAAAFHLPNLRTRLNDYAEFMRQRILAAFVYGAATFVQAQQARAVLRQRMAALFEQIDILALPVVPHPAPALGVITATTFTGPFNCLGWPAISMPAGFSREGLPLAVQLVARPWAEAELLRVAMVLE</sequence>
<feature type="domain" description="Amidase" evidence="2">
    <location>
        <begin position="98"/>
        <end position="511"/>
    </location>
</feature>
<dbReference type="AlphaFoldDB" id="E1II66"/>
<dbReference type="PROSITE" id="PS00571">
    <property type="entry name" value="AMIDASES"/>
    <property type="match status" value="1"/>
</dbReference>
<dbReference type="InterPro" id="IPR000120">
    <property type="entry name" value="Amidase"/>
</dbReference>
<dbReference type="eggNOG" id="COG0154">
    <property type="taxonomic scope" value="Bacteria"/>
</dbReference>
<proteinExistence type="predicted"/>
<keyword evidence="4" id="KW-1185">Reference proteome</keyword>
<feature type="region of interest" description="Disordered" evidence="1">
    <location>
        <begin position="205"/>
        <end position="232"/>
    </location>
</feature>
<evidence type="ECO:0000256" key="1">
    <source>
        <dbReference type="SAM" id="MobiDB-lite"/>
    </source>
</evidence>
<organism evidence="3 4">
    <name type="scientific">Oscillochloris trichoides DG-6</name>
    <dbReference type="NCBI Taxonomy" id="765420"/>
    <lineage>
        <taxon>Bacteria</taxon>
        <taxon>Bacillati</taxon>
        <taxon>Chloroflexota</taxon>
        <taxon>Chloroflexia</taxon>
        <taxon>Chloroflexales</taxon>
        <taxon>Chloroflexineae</taxon>
        <taxon>Oscillochloridaceae</taxon>
        <taxon>Oscillochloris</taxon>
    </lineage>
</organism>
<dbReference type="Proteomes" id="UP000054010">
    <property type="component" value="Unassembled WGS sequence"/>
</dbReference>
<dbReference type="PANTHER" id="PTHR11895">
    <property type="entry name" value="TRANSAMIDASE"/>
    <property type="match status" value="1"/>
</dbReference>